<reference evidence="1 2" key="1">
    <citation type="submission" date="2018-06" db="EMBL/GenBank/DDBJ databases">
        <authorList>
            <consortium name="Pathogen Informatics"/>
            <person name="Doyle S."/>
        </authorList>
    </citation>
    <scope>NUCLEOTIDE SEQUENCE [LARGE SCALE GENOMIC DNA]</scope>
    <source>
        <strain evidence="1 2">NCTC11088</strain>
    </source>
</reference>
<dbReference type="Proteomes" id="UP000254777">
    <property type="component" value="Unassembled WGS sequence"/>
</dbReference>
<name>A0A379DBB7_9FIRM</name>
<dbReference type="EMBL" id="UGTH01000001">
    <property type="protein sequence ID" value="SUB75316.1"/>
    <property type="molecule type" value="Genomic_DNA"/>
</dbReference>
<evidence type="ECO:0000313" key="2">
    <source>
        <dbReference type="Proteomes" id="UP000254777"/>
    </source>
</evidence>
<evidence type="ECO:0000313" key="1">
    <source>
        <dbReference type="EMBL" id="SUB75316.1"/>
    </source>
</evidence>
<dbReference type="AlphaFoldDB" id="A0A379DBB7"/>
<proteinExistence type="predicted"/>
<gene>
    <name evidence="1" type="ORF">NCTC11088_01105</name>
</gene>
<dbReference type="RefSeq" id="WP_004823545.1">
    <property type="nucleotide sequence ID" value="NZ_UGTH01000001.1"/>
</dbReference>
<organism evidence="1 2">
    <name type="scientific">Peptoniphilus indolicus</name>
    <dbReference type="NCBI Taxonomy" id="33030"/>
    <lineage>
        <taxon>Bacteria</taxon>
        <taxon>Bacillati</taxon>
        <taxon>Bacillota</taxon>
        <taxon>Tissierellia</taxon>
        <taxon>Tissierellales</taxon>
        <taxon>Peptoniphilaceae</taxon>
        <taxon>Peptoniphilus</taxon>
    </lineage>
</organism>
<sequence>MIKKYKSITSIVLLLVIFFQFNFPSLIHAIGNEHENDILYTPKDFVVEDIIVSDSYIKTSVVDKIKNTTEFVEVNIFSDYKEIIVKNELGEILWTSGQIPTDSLQNFSLNKNSLNSIGLMSYGNWTDWYISETRSNLATNVTVGIAVGIVVSVIVGPIIGSASGVAALITNSVFSFISELINDGIPVIYYRVYTRVRSDRNNSKYEKQRYAKLYRYFDYTGPYTTTGTISWVNDYSGFEH</sequence>
<protein>
    <submittedName>
        <fullName evidence="1">Uncharacterized protein</fullName>
    </submittedName>
</protein>
<accession>A0A379DBB7</accession>